<dbReference type="InterPro" id="IPR016088">
    <property type="entry name" value="Chalcone_isomerase_3-sand"/>
</dbReference>
<keyword evidence="4" id="KW-1185">Reference proteome</keyword>
<evidence type="ECO:0000259" key="2">
    <source>
        <dbReference type="Pfam" id="PF16036"/>
    </source>
</evidence>
<dbReference type="OrthoDB" id="9795336at2"/>
<dbReference type="Gene3D" id="3.50.70.10">
    <property type="match status" value="1"/>
</dbReference>
<accession>A0A2S0MDE9</accession>
<evidence type="ECO:0000313" key="3">
    <source>
        <dbReference type="EMBL" id="AVO33850.1"/>
    </source>
</evidence>
<organism evidence="3 4">
    <name type="scientific">Ottowia oryzae</name>
    <dbReference type="NCBI Taxonomy" id="2109914"/>
    <lineage>
        <taxon>Bacteria</taxon>
        <taxon>Pseudomonadati</taxon>
        <taxon>Pseudomonadota</taxon>
        <taxon>Betaproteobacteria</taxon>
        <taxon>Burkholderiales</taxon>
        <taxon>Comamonadaceae</taxon>
        <taxon>Ottowia</taxon>
    </lineage>
</organism>
<dbReference type="EMBL" id="CP027666">
    <property type="protein sequence ID" value="AVO33850.1"/>
    <property type="molecule type" value="Genomic_DNA"/>
</dbReference>
<feature type="chain" id="PRO_5015565113" description="Chalcone isomerase domain-containing protein" evidence="1">
    <location>
        <begin position="26"/>
        <end position="220"/>
    </location>
</feature>
<dbReference type="KEGG" id="otk:C6570_05990"/>
<protein>
    <recommendedName>
        <fullName evidence="2">Chalcone isomerase domain-containing protein</fullName>
    </recommendedName>
</protein>
<dbReference type="Pfam" id="PF16036">
    <property type="entry name" value="Chalcone_3"/>
    <property type="match status" value="1"/>
</dbReference>
<proteinExistence type="predicted"/>
<gene>
    <name evidence="3" type="ORF">C6570_05990</name>
</gene>
<dbReference type="AlphaFoldDB" id="A0A2S0MDE9"/>
<name>A0A2S0MDE9_9BURK</name>
<dbReference type="GO" id="GO:0016872">
    <property type="term" value="F:intramolecular lyase activity"/>
    <property type="evidence" value="ECO:0007669"/>
    <property type="project" value="InterPro"/>
</dbReference>
<dbReference type="Proteomes" id="UP000239709">
    <property type="component" value="Chromosome"/>
</dbReference>
<feature type="signal peptide" evidence="1">
    <location>
        <begin position="1"/>
        <end position="25"/>
    </location>
</feature>
<dbReference type="InterPro" id="IPR036298">
    <property type="entry name" value="Chalcone_isomerase_sf"/>
</dbReference>
<feature type="domain" description="Chalcone isomerase" evidence="2">
    <location>
        <begin position="47"/>
        <end position="209"/>
    </location>
</feature>
<reference evidence="3 4" key="1">
    <citation type="submission" date="2018-03" db="EMBL/GenBank/DDBJ databases">
        <title>Genome sequencing of Ottowia sp.</title>
        <authorList>
            <person name="Kim S.-J."/>
            <person name="Heo J."/>
            <person name="Kwon S.-W."/>
        </authorList>
    </citation>
    <scope>NUCLEOTIDE SEQUENCE [LARGE SCALE GENOMIC DNA]</scope>
    <source>
        <strain evidence="3 4">KADR8-3</strain>
    </source>
</reference>
<dbReference type="InterPro" id="IPR016087">
    <property type="entry name" value="Chalcone_isomerase"/>
</dbReference>
<sequence length="220" mass="22925">MKRQRAYAPLLAVAATLFAAGHASAQTPAAVPAPAAKAPPIAAPAVVRLSPTVQLAGQTLHLNGKGTRYRAVVRVYDIGLYATTKVSSLEQLAAAPGPKRLQLITLRELKGDMLGVAMVQGMQDNAPSGERIKLIPQMERLSRIFGAEPSAAAGTALTIDYVPGKGTAFYLNGEQKGEAVADPSYFIAVARIWLGNKPADATLKDALLGIEAKRAESGGG</sequence>
<keyword evidence="1" id="KW-0732">Signal</keyword>
<dbReference type="RefSeq" id="WP_106702406.1">
    <property type="nucleotide sequence ID" value="NZ_CP027666.1"/>
</dbReference>
<evidence type="ECO:0000313" key="4">
    <source>
        <dbReference type="Proteomes" id="UP000239709"/>
    </source>
</evidence>
<dbReference type="SUPFAM" id="SSF54626">
    <property type="entry name" value="Chalcone isomerase"/>
    <property type="match status" value="1"/>
</dbReference>
<evidence type="ECO:0000256" key="1">
    <source>
        <dbReference type="SAM" id="SignalP"/>
    </source>
</evidence>